<dbReference type="InterPro" id="IPR016919">
    <property type="entry name" value="UCP029416_PTP"/>
</dbReference>
<dbReference type="OrthoDB" id="7210484at2"/>
<evidence type="ECO:0000313" key="1">
    <source>
        <dbReference type="EMBL" id="SDX53080.1"/>
    </source>
</evidence>
<name>A0A1H3CGC6_9RHOB</name>
<reference evidence="1 2" key="1">
    <citation type="submission" date="2016-10" db="EMBL/GenBank/DDBJ databases">
        <authorList>
            <person name="de Groot N.N."/>
        </authorList>
    </citation>
    <scope>NUCLEOTIDE SEQUENCE [LARGE SCALE GENOMIC DNA]</scope>
    <source>
        <strain evidence="1 2">DSM 17890</strain>
    </source>
</reference>
<dbReference type="STRING" id="356660.SAMN05444336_10695"/>
<dbReference type="AlphaFoldDB" id="A0A1H3CGC6"/>
<dbReference type="Proteomes" id="UP000199118">
    <property type="component" value="Unassembled WGS sequence"/>
</dbReference>
<dbReference type="EMBL" id="FNMZ01000006">
    <property type="protein sequence ID" value="SDX53080.1"/>
    <property type="molecule type" value="Genomic_DNA"/>
</dbReference>
<evidence type="ECO:0008006" key="3">
    <source>
        <dbReference type="Google" id="ProtNLM"/>
    </source>
</evidence>
<dbReference type="PIRSF" id="PIRSF029416">
    <property type="entry name" value="UCP029416_PTP"/>
    <property type="match status" value="1"/>
</dbReference>
<organism evidence="1 2">
    <name type="scientific">Albimonas donghaensis</name>
    <dbReference type="NCBI Taxonomy" id="356660"/>
    <lineage>
        <taxon>Bacteria</taxon>
        <taxon>Pseudomonadati</taxon>
        <taxon>Pseudomonadota</taxon>
        <taxon>Alphaproteobacteria</taxon>
        <taxon>Rhodobacterales</taxon>
        <taxon>Paracoccaceae</taxon>
        <taxon>Albimonas</taxon>
    </lineage>
</organism>
<sequence>MIRALFVSGLARNRAPTAAQTFEGWTGVRTDFAGLTAGTDSPLAPDQIDWAHRIYVFEKRQKAALSARFGARMRGRTIIDLDIPDLYTFMQPELMDLLRDRLGAELRAAAKG</sequence>
<protein>
    <recommendedName>
        <fullName evidence="3">Protein-tyrosine-phosphatase</fullName>
    </recommendedName>
</protein>
<keyword evidence="2" id="KW-1185">Reference proteome</keyword>
<evidence type="ECO:0000313" key="2">
    <source>
        <dbReference type="Proteomes" id="UP000199118"/>
    </source>
</evidence>
<gene>
    <name evidence="1" type="ORF">SAMN05444336_10695</name>
</gene>
<dbReference type="RefSeq" id="WP_092683563.1">
    <property type="nucleotide sequence ID" value="NZ_FNMZ01000006.1"/>
</dbReference>
<proteinExistence type="predicted"/>
<accession>A0A1H3CGC6</accession>